<reference evidence="1" key="2">
    <citation type="submission" date="2023-01" db="EMBL/GenBank/DDBJ databases">
        <authorList>
            <person name="Sun Q."/>
            <person name="Evtushenko L."/>
        </authorList>
    </citation>
    <scope>NUCLEOTIDE SEQUENCE</scope>
    <source>
        <strain evidence="1">VKM B-2484</strain>
    </source>
</reference>
<accession>A0A9W6MXT4</accession>
<organism evidence="1 2">
    <name type="scientific">Ancylobacter dichloromethanicus</name>
    <dbReference type="NCBI Taxonomy" id="518825"/>
    <lineage>
        <taxon>Bacteria</taxon>
        <taxon>Pseudomonadati</taxon>
        <taxon>Pseudomonadota</taxon>
        <taxon>Alphaproteobacteria</taxon>
        <taxon>Hyphomicrobiales</taxon>
        <taxon>Xanthobacteraceae</taxon>
        <taxon>Ancylobacter</taxon>
    </lineage>
</organism>
<dbReference type="EMBL" id="BSFJ01000002">
    <property type="protein sequence ID" value="GLK70227.1"/>
    <property type="molecule type" value="Genomic_DNA"/>
</dbReference>
<reference evidence="1" key="1">
    <citation type="journal article" date="2014" name="Int. J. Syst. Evol. Microbiol.">
        <title>Complete genome sequence of Corynebacterium casei LMG S-19264T (=DSM 44701T), isolated from a smear-ripened cheese.</title>
        <authorList>
            <consortium name="US DOE Joint Genome Institute (JGI-PGF)"/>
            <person name="Walter F."/>
            <person name="Albersmeier A."/>
            <person name="Kalinowski J."/>
            <person name="Ruckert C."/>
        </authorList>
    </citation>
    <scope>NUCLEOTIDE SEQUENCE</scope>
    <source>
        <strain evidence="1">VKM B-2484</strain>
    </source>
</reference>
<dbReference type="RefSeq" id="WP_271188568.1">
    <property type="nucleotide sequence ID" value="NZ_BSFJ01000002.1"/>
</dbReference>
<proteinExistence type="predicted"/>
<gene>
    <name evidence="1" type="ORF">GCM10017643_03420</name>
</gene>
<dbReference type="Proteomes" id="UP001143370">
    <property type="component" value="Unassembled WGS sequence"/>
</dbReference>
<comment type="caution">
    <text evidence="1">The sequence shown here is derived from an EMBL/GenBank/DDBJ whole genome shotgun (WGS) entry which is preliminary data.</text>
</comment>
<protein>
    <submittedName>
        <fullName evidence="1">Uncharacterized protein</fullName>
    </submittedName>
</protein>
<sequence>MAKAVAPEPGSLEERAVAAHRAYLDALVAWERTLHRMNCALCGPSDLSENERAEACDAAEAEKEAHRIAFRDLCDKLGFVPTGHDVALPAEDPSCCKSSASPR</sequence>
<name>A0A9W6MXT4_9HYPH</name>
<keyword evidence="2" id="KW-1185">Reference proteome</keyword>
<evidence type="ECO:0000313" key="1">
    <source>
        <dbReference type="EMBL" id="GLK70227.1"/>
    </source>
</evidence>
<evidence type="ECO:0000313" key="2">
    <source>
        <dbReference type="Proteomes" id="UP001143370"/>
    </source>
</evidence>
<dbReference type="AlphaFoldDB" id="A0A9W6MXT4"/>